<dbReference type="AlphaFoldDB" id="A0A1A7YYB5"/>
<evidence type="ECO:0000259" key="1">
    <source>
        <dbReference type="Pfam" id="PF22899"/>
    </source>
</evidence>
<feature type="domain" description="SMCHD1 ribosomal S5" evidence="1">
    <location>
        <begin position="1"/>
        <end position="96"/>
    </location>
</feature>
<dbReference type="PANTHER" id="PTHR22640">
    <property type="entry name" value="STRUCTURAL MAINTENANCE OF CHROMOSOMES FLEXIBLE HINGE DOMAIN-CONTAINING PROTEIN 1"/>
    <property type="match status" value="1"/>
</dbReference>
<dbReference type="InterPro" id="IPR058614">
    <property type="entry name" value="Ig_SMCHD1_5th"/>
</dbReference>
<accession>A0A1A7YYB5</accession>
<protein>
    <submittedName>
        <fullName evidence="4">Structural maintenance of chromosomes flexible hinge domain containing 1</fullName>
    </submittedName>
</protein>
<feature type="non-terminal residue" evidence="4">
    <location>
        <position position="458"/>
    </location>
</feature>
<dbReference type="PANTHER" id="PTHR22640:SF2">
    <property type="entry name" value="STRUCTURAL MAINTENANCE OF CHROMOSOMES FLEXIBLE HINGE DOMAIN-CONTAINING PROTEIN 1"/>
    <property type="match status" value="1"/>
</dbReference>
<feature type="domain" description="SMCHD1 Ig-like" evidence="2">
    <location>
        <begin position="178"/>
        <end position="278"/>
    </location>
</feature>
<evidence type="ECO:0000313" key="4">
    <source>
        <dbReference type="EMBL" id="SBP35141.1"/>
    </source>
</evidence>
<organism evidence="4">
    <name type="scientific">Iconisemion striatum</name>
    <dbReference type="NCBI Taxonomy" id="60296"/>
    <lineage>
        <taxon>Eukaryota</taxon>
        <taxon>Metazoa</taxon>
        <taxon>Chordata</taxon>
        <taxon>Craniata</taxon>
        <taxon>Vertebrata</taxon>
        <taxon>Euteleostomi</taxon>
        <taxon>Actinopterygii</taxon>
        <taxon>Neopterygii</taxon>
        <taxon>Teleostei</taxon>
        <taxon>Neoteleostei</taxon>
        <taxon>Acanthomorphata</taxon>
        <taxon>Ovalentaria</taxon>
        <taxon>Atherinomorphae</taxon>
        <taxon>Cyprinodontiformes</taxon>
        <taxon>Nothobranchiidae</taxon>
        <taxon>Iconisemion</taxon>
    </lineage>
</organism>
<dbReference type="EMBL" id="HADX01012909">
    <property type="protein sequence ID" value="SBP35141.1"/>
    <property type="molecule type" value="Transcribed_RNA"/>
</dbReference>
<reference evidence="4" key="1">
    <citation type="submission" date="2016-05" db="EMBL/GenBank/DDBJ databases">
        <authorList>
            <person name="Lavstsen T."/>
            <person name="Jespersen J.S."/>
        </authorList>
    </citation>
    <scope>NUCLEOTIDE SEQUENCE</scope>
    <source>
        <tissue evidence="4">Brain</tissue>
    </source>
</reference>
<name>A0A1A7YYB5_9TELE</name>
<dbReference type="InterPro" id="IPR058613">
    <property type="entry name" value="Ig_SMCHD1_4th"/>
</dbReference>
<reference evidence="4" key="2">
    <citation type="submission" date="2016-06" db="EMBL/GenBank/DDBJ databases">
        <title>The genome of a short-lived fish provides insights into sex chromosome evolution and the genetic control of aging.</title>
        <authorList>
            <person name="Reichwald K."/>
            <person name="Felder M."/>
            <person name="Petzold A."/>
            <person name="Koch P."/>
            <person name="Groth M."/>
            <person name="Platzer M."/>
        </authorList>
    </citation>
    <scope>NUCLEOTIDE SEQUENCE</scope>
    <source>
        <tissue evidence="4">Brain</tissue>
    </source>
</reference>
<gene>
    <name evidence="4" type="primary">SMCHD1</name>
</gene>
<evidence type="ECO:0000259" key="3">
    <source>
        <dbReference type="Pfam" id="PF26197"/>
    </source>
</evidence>
<feature type="domain" description="SMCHD1 Ig-like" evidence="3">
    <location>
        <begin position="287"/>
        <end position="379"/>
    </location>
</feature>
<dbReference type="InterPro" id="IPR038892">
    <property type="entry name" value="SMCHD1"/>
</dbReference>
<proteinExistence type="predicted"/>
<dbReference type="GO" id="GO:0006302">
    <property type="term" value="P:double-strand break repair"/>
    <property type="evidence" value="ECO:0007669"/>
    <property type="project" value="InterPro"/>
</dbReference>
<dbReference type="InterPro" id="IPR055109">
    <property type="entry name" value="SMCHD1_S5"/>
</dbReference>
<sequence length="458" mass="51539">MQTLYINSAVDKFEFRATTLEGGTVEGILRYHPFLYDKETYPERQYFGAQELSEEDDYENELEILNQARGKGDIFECFWNGRLIPYTTVSEFDWIDRFLLYGDHNQDVYATGGQVEIRREPEALYDRTTKIIPISKIDTTVSDDMIWKSYDLNVTLPGLKADTQTITISLLPGNPCSLHVNAASNQIKVENGNSAIFLVEVHDEAGNVTANPKQIVHCQITGLPFVVADCSSTGAGQLVTKPINLNIINGEPQMLEAQFSMPSQKQVEPVVTKLKVMPSSRISRIEVFCQGEDPLVLNNKEKIEWEAGGVLENLFYKLYDESGKEVPITDGEASSIKVNWTADEYWADVVQGKLPDVQVPKQVKEERFCRVSYQELSVSFCIVPCPDEPARMKVTLPQSTLKLGETLAGHIKLEFVDQYDNITKRFTPTCTKIIAVKADGLDMSNITFTWQESNSSVL</sequence>
<dbReference type="Pfam" id="PF22899">
    <property type="entry name" value="SMCHD1_S5"/>
    <property type="match status" value="1"/>
</dbReference>
<dbReference type="Pfam" id="PF26197">
    <property type="entry name" value="Ig_SMCHD1_5th"/>
    <property type="match status" value="1"/>
</dbReference>
<dbReference type="Pfam" id="PF26196">
    <property type="entry name" value="Ig_SMCHD1_4th"/>
    <property type="match status" value="1"/>
</dbReference>
<evidence type="ECO:0000259" key="2">
    <source>
        <dbReference type="Pfam" id="PF26196"/>
    </source>
</evidence>